<dbReference type="InParanoid" id="Q75BA6"/>
<organism evidence="11 12">
    <name type="scientific">Eremothecium gossypii (strain ATCC 10895 / CBS 109.51 / FGSC 9923 / NRRL Y-1056)</name>
    <name type="common">Yeast</name>
    <name type="synonym">Ashbya gossypii</name>
    <dbReference type="NCBI Taxonomy" id="284811"/>
    <lineage>
        <taxon>Eukaryota</taxon>
        <taxon>Fungi</taxon>
        <taxon>Dikarya</taxon>
        <taxon>Ascomycota</taxon>
        <taxon>Saccharomycotina</taxon>
        <taxon>Saccharomycetes</taxon>
        <taxon>Saccharomycetales</taxon>
        <taxon>Saccharomycetaceae</taxon>
        <taxon>Eremothecium</taxon>
    </lineage>
</organism>
<dbReference type="OrthoDB" id="73273at2759"/>
<dbReference type="Gene3D" id="3.40.800.20">
    <property type="entry name" value="Histone deacetylase domain"/>
    <property type="match status" value="1"/>
</dbReference>
<keyword evidence="5" id="KW-0378">Hydrolase</keyword>
<dbReference type="RefSeq" id="NP_983756.2">
    <property type="nucleotide sequence ID" value="NM_209109.2"/>
</dbReference>
<comment type="similarity">
    <text evidence="2">Belongs to the histone deacetylase family. HD type 1 subfamily.</text>
</comment>
<proteinExistence type="inferred from homology"/>
<dbReference type="PANTHER" id="PTHR10625:SF14">
    <property type="entry name" value="HISTONE DEACETYLASE 8"/>
    <property type="match status" value="1"/>
</dbReference>
<feature type="domain" description="Histone deacetylase" evidence="10">
    <location>
        <begin position="26"/>
        <end position="369"/>
    </location>
</feature>
<dbReference type="GO" id="GO:0045944">
    <property type="term" value="P:positive regulation of transcription by RNA polymerase II"/>
    <property type="evidence" value="ECO:0007669"/>
    <property type="project" value="EnsemblFungi"/>
</dbReference>
<dbReference type="PRINTS" id="PR01270">
    <property type="entry name" value="HDASUPER"/>
</dbReference>
<accession>Q75BA6</accession>
<dbReference type="GeneID" id="4619891"/>
<dbReference type="EC" id="3.5.1.98" evidence="3"/>
<dbReference type="Pfam" id="PF00850">
    <property type="entry name" value="Hist_deacetyl"/>
    <property type="match status" value="1"/>
</dbReference>
<evidence type="ECO:0000313" key="12">
    <source>
        <dbReference type="Proteomes" id="UP000000591"/>
    </source>
</evidence>
<evidence type="ECO:0000256" key="1">
    <source>
        <dbReference type="ARBA" id="ARBA00004123"/>
    </source>
</evidence>
<dbReference type="STRING" id="284811.Q75BA6"/>
<evidence type="ECO:0000256" key="4">
    <source>
        <dbReference type="ARBA" id="ARBA00022491"/>
    </source>
</evidence>
<gene>
    <name evidence="11" type="ORF">AGOS_ADL339W</name>
</gene>
<dbReference type="SUPFAM" id="SSF52768">
    <property type="entry name" value="Arginase/deacetylase"/>
    <property type="match status" value="1"/>
</dbReference>
<evidence type="ECO:0000256" key="8">
    <source>
        <dbReference type="ARBA" id="ARBA00023163"/>
    </source>
</evidence>
<dbReference type="InterPro" id="IPR023801">
    <property type="entry name" value="His_deacetylse_dom"/>
</dbReference>
<dbReference type="GO" id="GO:0000118">
    <property type="term" value="C:histone deacetylase complex"/>
    <property type="evidence" value="ECO:0000318"/>
    <property type="project" value="GO_Central"/>
</dbReference>
<protein>
    <recommendedName>
        <fullName evidence="3">histone deacetylase</fullName>
        <ecNumber evidence="3">3.5.1.98</ecNumber>
    </recommendedName>
</protein>
<dbReference type="InterPro" id="IPR000286">
    <property type="entry name" value="HDACs"/>
</dbReference>
<evidence type="ECO:0000259" key="10">
    <source>
        <dbReference type="Pfam" id="PF00850"/>
    </source>
</evidence>
<dbReference type="GO" id="GO:0141221">
    <property type="term" value="F:histone deacetylase activity, hydrolytic mechanism"/>
    <property type="evidence" value="ECO:0007669"/>
    <property type="project" value="UniProtKB-EC"/>
</dbReference>
<name>Q75BA6_EREGS</name>
<dbReference type="InterPro" id="IPR023696">
    <property type="entry name" value="Ureohydrolase_dom_sf"/>
</dbReference>
<dbReference type="KEGG" id="ago:AGOS_ADL339W"/>
<evidence type="ECO:0000256" key="5">
    <source>
        <dbReference type="ARBA" id="ARBA00022801"/>
    </source>
</evidence>
<sequence>MKLIISSSCYQAQICDLLPCNDNCKSQLIHGMLGAYGLLQHFDKVITAPYATKHTLNKFHSMQYLSFALDPRFNRSTEDCEDWAQVGQVARRYREAHGSSPRELWHNTKAELYSKFVSRTGYQIADEGSDNDERAAMASAALAKYGLHDDCPVMDYLPMYIHTVAGATLALAKELSRHRGSALAVNWDGGRHHALKARASGFCYVNDIALLIQTLRRQGFLRVSYVDFDLHHGDGVENAFRYSKNVQTCSLHLFEPGFFPGTGACKNCTDNSVLNVPLLHGVDDSTLDHVVDHIVTPAVQRHDPEVLIIQCGGDGLSGDKYGEWQLSIHGLTRNILKLVQAHKFKKIALLGGGGYNGRLQSRFYAYLTSMLLAQCKGIPTEIGDDEDELIRDHELIEMYEQEDYKFWYYEYEGLNRKNLINDNTEEYMQKLLASFS</sequence>
<dbReference type="GO" id="GO:0031507">
    <property type="term" value="P:heterochromatin formation"/>
    <property type="evidence" value="ECO:0000318"/>
    <property type="project" value="GO_Central"/>
</dbReference>
<dbReference type="InterPro" id="IPR037138">
    <property type="entry name" value="His_deacetylse_dom_sf"/>
</dbReference>
<dbReference type="EMBL" id="AE016817">
    <property type="protein sequence ID" value="AAS51580.2"/>
    <property type="molecule type" value="Genomic_DNA"/>
</dbReference>
<evidence type="ECO:0000313" key="11">
    <source>
        <dbReference type="EMBL" id="AAS51580.2"/>
    </source>
</evidence>
<dbReference type="Proteomes" id="UP000000591">
    <property type="component" value="Chromosome IV"/>
</dbReference>
<reference evidence="11 12" key="1">
    <citation type="journal article" date="2004" name="Science">
        <title>The Ashbya gossypii genome as a tool for mapping the ancient Saccharomyces cerevisiae genome.</title>
        <authorList>
            <person name="Dietrich F.S."/>
            <person name="Voegeli S."/>
            <person name="Brachat S."/>
            <person name="Lerch A."/>
            <person name="Gates K."/>
            <person name="Steiner S."/>
            <person name="Mohr C."/>
            <person name="Pohlmann R."/>
            <person name="Luedi P."/>
            <person name="Choi S."/>
            <person name="Wing R.A."/>
            <person name="Flavier A."/>
            <person name="Gaffney T.D."/>
            <person name="Philippsen P."/>
        </authorList>
    </citation>
    <scope>NUCLEOTIDE SEQUENCE [LARGE SCALE GENOMIC DNA]</scope>
    <source>
        <strain evidence="12">ATCC 10895 / CBS 109.51 / FGSC 9923 / NRRL Y-1056</strain>
    </source>
</reference>
<keyword evidence="9" id="KW-0539">Nucleus</keyword>
<keyword evidence="8" id="KW-0804">Transcription</keyword>
<dbReference type="OMA" id="MSRFYTY"/>
<dbReference type="HOGENOM" id="CLU_007727_7_8_1"/>
<comment type="subcellular location">
    <subcellularLocation>
        <location evidence="1">Nucleus</location>
    </subcellularLocation>
</comment>
<reference evidence="12" key="2">
    <citation type="journal article" date="2013" name="G3 (Bethesda)">
        <title>Genomes of Ashbya fungi isolated from insects reveal four mating-type loci, numerous translocations, lack of transposons, and distinct gene duplications.</title>
        <authorList>
            <person name="Dietrich F.S."/>
            <person name="Voegeli S."/>
            <person name="Kuo S."/>
            <person name="Philippsen P."/>
        </authorList>
    </citation>
    <scope>GENOME REANNOTATION</scope>
    <source>
        <strain evidence="12">ATCC 10895 / CBS 109.51 / FGSC 9923 / NRRL Y-1056</strain>
    </source>
</reference>
<dbReference type="AlphaFoldDB" id="Q75BA6"/>
<keyword evidence="7" id="KW-0805">Transcription regulation</keyword>
<dbReference type="GO" id="GO:0004407">
    <property type="term" value="F:histone deacetylase activity"/>
    <property type="evidence" value="ECO:0000318"/>
    <property type="project" value="GO_Central"/>
</dbReference>
<evidence type="ECO:0000256" key="3">
    <source>
        <dbReference type="ARBA" id="ARBA00012111"/>
    </source>
</evidence>
<dbReference type="eggNOG" id="KOG1342">
    <property type="taxonomic scope" value="Eukaryota"/>
</dbReference>
<keyword evidence="4" id="KW-0678">Repressor</keyword>
<evidence type="ECO:0000256" key="7">
    <source>
        <dbReference type="ARBA" id="ARBA00023015"/>
    </source>
</evidence>
<keyword evidence="12" id="KW-1185">Reference proteome</keyword>
<evidence type="ECO:0000256" key="9">
    <source>
        <dbReference type="ARBA" id="ARBA00023242"/>
    </source>
</evidence>
<evidence type="ECO:0000256" key="6">
    <source>
        <dbReference type="ARBA" id="ARBA00022853"/>
    </source>
</evidence>
<keyword evidence="6" id="KW-0156">Chromatin regulator</keyword>
<evidence type="ECO:0000256" key="2">
    <source>
        <dbReference type="ARBA" id="ARBA00006457"/>
    </source>
</evidence>
<dbReference type="FunCoup" id="Q75BA6">
    <property type="interactions" value="42"/>
</dbReference>
<dbReference type="CDD" id="cd11680">
    <property type="entry name" value="HDAC_Hos1"/>
    <property type="match status" value="1"/>
</dbReference>
<dbReference type="PANTHER" id="PTHR10625">
    <property type="entry name" value="HISTONE DEACETYLASE HDAC1-RELATED"/>
    <property type="match status" value="1"/>
</dbReference>